<dbReference type="STRING" id="563192.HMPREF0179_03637"/>
<dbReference type="GO" id="GO:0005975">
    <property type="term" value="P:carbohydrate metabolic process"/>
    <property type="evidence" value="ECO:0007669"/>
    <property type="project" value="InterPro"/>
</dbReference>
<evidence type="ECO:0000259" key="1">
    <source>
        <dbReference type="Pfam" id="PF01522"/>
    </source>
</evidence>
<dbReference type="Proteomes" id="UP000006034">
    <property type="component" value="Unassembled WGS sequence"/>
</dbReference>
<dbReference type="PANTHER" id="PTHR43123:SF4">
    <property type="entry name" value="POLYSACCHARIDE DEACETYLASE"/>
    <property type="match status" value="1"/>
</dbReference>
<reference evidence="2 3" key="2">
    <citation type="submission" date="2013-04" db="EMBL/GenBank/DDBJ databases">
        <title>The Genome Sequence of Bilophila wadsworthia 3_1_6.</title>
        <authorList>
            <consortium name="The Broad Institute Genomics Platform"/>
            <person name="Earl A."/>
            <person name="Ward D."/>
            <person name="Feldgarden M."/>
            <person name="Gevers D."/>
            <person name="Sibley C."/>
            <person name="Strauss J."/>
            <person name="Allen-Vercoe E."/>
            <person name="Walker B."/>
            <person name="Young S."/>
            <person name="Zeng Q."/>
            <person name="Gargeya S."/>
            <person name="Fitzgerald M."/>
            <person name="Haas B."/>
            <person name="Abouelleil A."/>
            <person name="Allen A.W."/>
            <person name="Alvarado L."/>
            <person name="Arachchi H.M."/>
            <person name="Berlin A.M."/>
            <person name="Chapman S.B."/>
            <person name="Gainer-Dewar J."/>
            <person name="Goldberg J."/>
            <person name="Griggs A."/>
            <person name="Gujja S."/>
            <person name="Hansen M."/>
            <person name="Howarth C."/>
            <person name="Imamovic A."/>
            <person name="Ireland A."/>
            <person name="Larimer J."/>
            <person name="McCowan C."/>
            <person name="Murphy C."/>
            <person name="Pearson M."/>
            <person name="Poon T.W."/>
            <person name="Priest M."/>
            <person name="Roberts A."/>
            <person name="Saif S."/>
            <person name="Shea T."/>
            <person name="Sisk P."/>
            <person name="Sykes S."/>
            <person name="Wortman J."/>
            <person name="Nusbaum C."/>
            <person name="Birren B."/>
        </authorList>
    </citation>
    <scope>NUCLEOTIDE SEQUENCE [LARGE SCALE GENOMIC DNA]</scope>
    <source>
        <strain evidence="2 3">3_1_6</strain>
    </source>
</reference>
<dbReference type="OrthoDB" id="5352625at2"/>
<organism evidence="2 3">
    <name type="scientific">Bilophila wadsworthia (strain 3_1_6)</name>
    <dbReference type="NCBI Taxonomy" id="563192"/>
    <lineage>
        <taxon>Bacteria</taxon>
        <taxon>Pseudomonadati</taxon>
        <taxon>Thermodesulfobacteriota</taxon>
        <taxon>Desulfovibrionia</taxon>
        <taxon>Desulfovibrionales</taxon>
        <taxon>Desulfovibrionaceae</taxon>
        <taxon>Bilophila</taxon>
    </lineage>
</organism>
<dbReference type="Pfam" id="PF01522">
    <property type="entry name" value="Polysacc_deac_1"/>
    <property type="match status" value="1"/>
</dbReference>
<dbReference type="CDD" id="cd10916">
    <property type="entry name" value="CE4_PuuE_HpPgdA_like"/>
    <property type="match status" value="1"/>
</dbReference>
<protein>
    <recommendedName>
        <fullName evidence="1">NodB homology domain-containing protein</fullName>
    </recommendedName>
</protein>
<dbReference type="SUPFAM" id="SSF88713">
    <property type="entry name" value="Glycoside hydrolase/deacetylase"/>
    <property type="match status" value="1"/>
</dbReference>
<dbReference type="eggNOG" id="COG0726">
    <property type="taxonomic scope" value="Bacteria"/>
</dbReference>
<keyword evidence="3" id="KW-1185">Reference proteome</keyword>
<dbReference type="AlphaFoldDB" id="E5YBR3"/>
<feature type="domain" description="NodB homology" evidence="1">
    <location>
        <begin position="63"/>
        <end position="163"/>
    </location>
</feature>
<dbReference type="EMBL" id="ADCP02000001">
    <property type="protein sequence ID" value="EFV42576.1"/>
    <property type="molecule type" value="Genomic_DNA"/>
</dbReference>
<dbReference type="InterPro" id="IPR002509">
    <property type="entry name" value="NODB_dom"/>
</dbReference>
<dbReference type="RefSeq" id="WP_005030714.1">
    <property type="nucleotide sequence ID" value="NZ_KE150238.1"/>
</dbReference>
<dbReference type="GO" id="GO:0016810">
    <property type="term" value="F:hydrolase activity, acting on carbon-nitrogen (but not peptide) bonds"/>
    <property type="evidence" value="ECO:0007669"/>
    <property type="project" value="InterPro"/>
</dbReference>
<dbReference type="HOGENOM" id="CLU_029940_1_1_7"/>
<comment type="caution">
    <text evidence="2">The sequence shown here is derived from an EMBL/GenBank/DDBJ whole genome shotgun (WGS) entry which is preliminary data.</text>
</comment>
<proteinExistence type="predicted"/>
<dbReference type="Gene3D" id="3.20.20.370">
    <property type="entry name" value="Glycoside hydrolase/deacetylase"/>
    <property type="match status" value="1"/>
</dbReference>
<evidence type="ECO:0000313" key="3">
    <source>
        <dbReference type="Proteomes" id="UP000006034"/>
    </source>
</evidence>
<dbReference type="PANTHER" id="PTHR43123">
    <property type="entry name" value="POLYSACCHARIDE DEACETYLASE-RELATED"/>
    <property type="match status" value="1"/>
</dbReference>
<dbReference type="GeneID" id="78084365"/>
<name>E5YBR3_BILW3</name>
<gene>
    <name evidence="2" type="ORF">HMPREF0179_03637</name>
</gene>
<evidence type="ECO:0000313" key="2">
    <source>
        <dbReference type="EMBL" id="EFV42576.1"/>
    </source>
</evidence>
<reference evidence="2 3" key="1">
    <citation type="submission" date="2010-10" db="EMBL/GenBank/DDBJ databases">
        <authorList>
            <consortium name="The Broad Institute Genome Sequencing Platform"/>
            <person name="Ward D."/>
            <person name="Earl A."/>
            <person name="Feldgarden M."/>
            <person name="Young S.K."/>
            <person name="Gargeya S."/>
            <person name="Zeng Q."/>
            <person name="Alvarado L."/>
            <person name="Berlin A."/>
            <person name="Bochicchio J."/>
            <person name="Chapman S.B."/>
            <person name="Chen Z."/>
            <person name="Freedman E."/>
            <person name="Gellesch M."/>
            <person name="Goldberg J."/>
            <person name="Griggs A."/>
            <person name="Gujja S."/>
            <person name="Heilman E."/>
            <person name="Heiman D."/>
            <person name="Howarth C."/>
            <person name="Mehta T."/>
            <person name="Neiman D."/>
            <person name="Pearson M."/>
            <person name="Roberts A."/>
            <person name="Saif S."/>
            <person name="Shea T."/>
            <person name="Shenoy N."/>
            <person name="Sisk P."/>
            <person name="Stolte C."/>
            <person name="Sykes S."/>
            <person name="White J."/>
            <person name="Yandava C."/>
            <person name="Allen-Vercoe E."/>
            <person name="Sibley C."/>
            <person name="Ambrose C.E."/>
            <person name="Strauss J."/>
            <person name="Daigneault M."/>
            <person name="Haas B."/>
            <person name="Nusbaum C."/>
            <person name="Birren B."/>
        </authorList>
    </citation>
    <scope>NUCLEOTIDE SEQUENCE [LARGE SCALE GENOMIC DNA]</scope>
    <source>
        <strain evidence="2 3">3_1_6</strain>
    </source>
</reference>
<accession>E5YBR3</accession>
<dbReference type="InterPro" id="IPR011330">
    <property type="entry name" value="Glyco_hydro/deAcase_b/a-brl"/>
</dbReference>
<sequence length="307" mass="33702">MAWKKDFTLSDEMSPSGIVWPAGKAAVSVVVDYSVPAGAEGIDEAAIAYARTVWGNAVSGGWLIDYLNAYGVKATFAVPLAMARAFPESVRRAHADGHEIAAGSFAKEDVAGLSPDEERERIERTLSGLAELTGTRPEGWFTLPRTGDDYPGGSVSDATGELLLEAGCGYFGNSMADDIPHYWITDYDRRHTLLMLPYYYAMDTQFFMFFPGVGKGSGLVQMRALWENWAAELEGVRAWGRQSTFVIQPYLMQFGAARAVLDRLMRAVTGAPDLWSATSGACAAYWKQAYPADRTLRFEKAAWLDEE</sequence>